<feature type="region of interest" description="Disordered" evidence="1">
    <location>
        <begin position="136"/>
        <end position="175"/>
    </location>
</feature>
<dbReference type="AlphaFoldDB" id="A0A0D9YRB1"/>
<reference evidence="2" key="1">
    <citation type="submission" date="2015-04" db="UniProtKB">
        <authorList>
            <consortium name="EnsemblPlants"/>
        </authorList>
    </citation>
    <scope>IDENTIFICATION</scope>
</reference>
<accession>A0A0D9YRB1</accession>
<evidence type="ECO:0000313" key="3">
    <source>
        <dbReference type="Proteomes" id="UP000026961"/>
    </source>
</evidence>
<protein>
    <submittedName>
        <fullName evidence="2">Uncharacterized protein</fullName>
    </submittedName>
</protein>
<sequence>MAMILARTGGFLRPSRNDSTQDILERLANDFEMVLTVKIENIRGVAGTLEEEVEVPPLGGAVLQQCTTPLLARPRRGGGARATERKEQAAAIACGARIEQETGCERRSEGLGKNWRKKGGTGKTVGVWVERDAHRRVTMRWKQEDAGRHLSSQDGDRRKRQARRRNSRPRPDGMD</sequence>
<evidence type="ECO:0000313" key="2">
    <source>
        <dbReference type="EnsemblPlants" id="OGLUM02G14330.1"/>
    </source>
</evidence>
<name>A0A0D9YRB1_9ORYZ</name>
<dbReference type="HOGENOM" id="CLU_131174_0_0_1"/>
<dbReference type="Proteomes" id="UP000026961">
    <property type="component" value="Chromosome 2"/>
</dbReference>
<feature type="compositionally biased region" description="Basic and acidic residues" evidence="1">
    <location>
        <begin position="136"/>
        <end position="148"/>
    </location>
</feature>
<keyword evidence="3" id="KW-1185">Reference proteome</keyword>
<dbReference type="EnsemblPlants" id="OGLUM02G14330.1">
    <property type="protein sequence ID" value="OGLUM02G14330.1"/>
    <property type="gene ID" value="OGLUM02G14330"/>
</dbReference>
<feature type="compositionally biased region" description="Basic residues" evidence="1">
    <location>
        <begin position="158"/>
        <end position="168"/>
    </location>
</feature>
<evidence type="ECO:0000256" key="1">
    <source>
        <dbReference type="SAM" id="MobiDB-lite"/>
    </source>
</evidence>
<proteinExistence type="predicted"/>
<organism evidence="2">
    <name type="scientific">Oryza glumipatula</name>
    <dbReference type="NCBI Taxonomy" id="40148"/>
    <lineage>
        <taxon>Eukaryota</taxon>
        <taxon>Viridiplantae</taxon>
        <taxon>Streptophyta</taxon>
        <taxon>Embryophyta</taxon>
        <taxon>Tracheophyta</taxon>
        <taxon>Spermatophyta</taxon>
        <taxon>Magnoliopsida</taxon>
        <taxon>Liliopsida</taxon>
        <taxon>Poales</taxon>
        <taxon>Poaceae</taxon>
        <taxon>BOP clade</taxon>
        <taxon>Oryzoideae</taxon>
        <taxon>Oryzeae</taxon>
        <taxon>Oryzinae</taxon>
        <taxon>Oryza</taxon>
    </lineage>
</organism>
<dbReference type="Gramene" id="OGLUM02G14330.1">
    <property type="protein sequence ID" value="OGLUM02G14330.1"/>
    <property type="gene ID" value="OGLUM02G14330"/>
</dbReference>
<reference evidence="2" key="2">
    <citation type="submission" date="2018-05" db="EMBL/GenBank/DDBJ databases">
        <title>OgluRS3 (Oryza glumaepatula Reference Sequence Version 3).</title>
        <authorList>
            <person name="Zhang J."/>
            <person name="Kudrna D."/>
            <person name="Lee S."/>
            <person name="Talag J."/>
            <person name="Welchert J."/>
            <person name="Wing R.A."/>
        </authorList>
    </citation>
    <scope>NUCLEOTIDE SEQUENCE [LARGE SCALE GENOMIC DNA]</scope>
</reference>